<dbReference type="CDD" id="cd02248">
    <property type="entry name" value="Peptidase_C1A"/>
    <property type="match status" value="1"/>
</dbReference>
<dbReference type="InterPro" id="IPR013128">
    <property type="entry name" value="Peptidase_C1A"/>
</dbReference>
<proteinExistence type="inferred from homology"/>
<dbReference type="FunFam" id="3.90.70.10:FF:000006">
    <property type="entry name" value="Cathepsin S"/>
    <property type="match status" value="1"/>
</dbReference>
<keyword evidence="8" id="KW-1185">Reference proteome</keyword>
<keyword evidence="3" id="KW-0378">Hydrolase</keyword>
<feature type="domain" description="Peptidase C1A papain C-terminal" evidence="5">
    <location>
        <begin position="132"/>
        <end position="342"/>
    </location>
</feature>
<dbReference type="Pfam" id="PF08246">
    <property type="entry name" value="Inhibitor_I29"/>
    <property type="match status" value="1"/>
</dbReference>
<dbReference type="SMART" id="SM00848">
    <property type="entry name" value="Inhibitor_I29"/>
    <property type="match status" value="1"/>
</dbReference>
<evidence type="ECO:0000259" key="6">
    <source>
        <dbReference type="SMART" id="SM00848"/>
    </source>
</evidence>
<dbReference type="AlphaFoldDB" id="A0ABD2BQM7"/>
<reference evidence="7 8" key="1">
    <citation type="journal article" date="2024" name="Ann. Entomol. Soc. Am.">
        <title>Genomic analyses of the southern and eastern yellowjacket wasps (Hymenoptera: Vespidae) reveal evolutionary signatures of social life.</title>
        <authorList>
            <person name="Catto M.A."/>
            <person name="Caine P.B."/>
            <person name="Orr S.E."/>
            <person name="Hunt B.G."/>
            <person name="Goodisman M.A.D."/>
        </authorList>
    </citation>
    <scope>NUCLEOTIDE SEQUENCE [LARGE SCALE GENOMIC DNA]</scope>
    <source>
        <strain evidence="7">232</strain>
        <tissue evidence="7">Head and thorax</tissue>
    </source>
</reference>
<dbReference type="GO" id="GO:0006508">
    <property type="term" value="P:proteolysis"/>
    <property type="evidence" value="ECO:0007669"/>
    <property type="project" value="UniProtKB-KW"/>
</dbReference>
<evidence type="ECO:0000256" key="1">
    <source>
        <dbReference type="ARBA" id="ARBA00008455"/>
    </source>
</evidence>
<evidence type="ECO:0000256" key="2">
    <source>
        <dbReference type="ARBA" id="ARBA00022670"/>
    </source>
</evidence>
<dbReference type="InterPro" id="IPR038765">
    <property type="entry name" value="Papain-like_cys_pep_sf"/>
</dbReference>
<dbReference type="Pfam" id="PF00112">
    <property type="entry name" value="Peptidase_C1"/>
    <property type="match status" value="1"/>
</dbReference>
<dbReference type="Gene3D" id="3.90.70.10">
    <property type="entry name" value="Cysteine proteinases"/>
    <property type="match status" value="1"/>
</dbReference>
<accession>A0ABD2BQM7</accession>
<comment type="similarity">
    <text evidence="1">Belongs to the peptidase C1 family.</text>
</comment>
<organism evidence="7 8">
    <name type="scientific">Vespula maculifrons</name>
    <name type="common">Eastern yellow jacket</name>
    <name type="synonym">Wasp</name>
    <dbReference type="NCBI Taxonomy" id="7453"/>
    <lineage>
        <taxon>Eukaryota</taxon>
        <taxon>Metazoa</taxon>
        <taxon>Ecdysozoa</taxon>
        <taxon>Arthropoda</taxon>
        <taxon>Hexapoda</taxon>
        <taxon>Insecta</taxon>
        <taxon>Pterygota</taxon>
        <taxon>Neoptera</taxon>
        <taxon>Endopterygota</taxon>
        <taxon>Hymenoptera</taxon>
        <taxon>Apocrita</taxon>
        <taxon>Aculeata</taxon>
        <taxon>Vespoidea</taxon>
        <taxon>Vespidae</taxon>
        <taxon>Vespinae</taxon>
        <taxon>Vespula</taxon>
    </lineage>
</organism>
<name>A0ABD2BQM7_VESMC</name>
<dbReference type="Proteomes" id="UP001607303">
    <property type="component" value="Unassembled WGS sequence"/>
</dbReference>
<evidence type="ECO:0000259" key="5">
    <source>
        <dbReference type="SMART" id="SM00645"/>
    </source>
</evidence>
<evidence type="ECO:0000256" key="3">
    <source>
        <dbReference type="ARBA" id="ARBA00022801"/>
    </source>
</evidence>
<dbReference type="InterPro" id="IPR039417">
    <property type="entry name" value="Peptidase_C1A_papain-like"/>
</dbReference>
<dbReference type="GO" id="GO:0008234">
    <property type="term" value="F:cysteine-type peptidase activity"/>
    <property type="evidence" value="ECO:0007669"/>
    <property type="project" value="UniProtKB-KW"/>
</dbReference>
<keyword evidence="2" id="KW-0645">Protease</keyword>
<keyword evidence="4" id="KW-0788">Thiol protease</keyword>
<dbReference type="SMART" id="SM00645">
    <property type="entry name" value="Pept_C1"/>
    <property type="match status" value="1"/>
</dbReference>
<comment type="caution">
    <text evidence="7">The sequence shown here is derived from an EMBL/GenBank/DDBJ whole genome shotgun (WGS) entry which is preliminary data.</text>
</comment>
<protein>
    <submittedName>
        <fullName evidence="7">Procathepsin L-like</fullName>
    </submittedName>
</protein>
<dbReference type="PANTHER" id="PTHR12411">
    <property type="entry name" value="CYSTEINE PROTEASE FAMILY C1-RELATED"/>
    <property type="match status" value="1"/>
</dbReference>
<evidence type="ECO:0000313" key="7">
    <source>
        <dbReference type="EMBL" id="KAL2735088.1"/>
    </source>
</evidence>
<evidence type="ECO:0000256" key="4">
    <source>
        <dbReference type="ARBA" id="ARBA00022807"/>
    </source>
</evidence>
<dbReference type="InterPro" id="IPR000668">
    <property type="entry name" value="Peptidase_C1A_C"/>
</dbReference>
<dbReference type="SUPFAM" id="SSF54001">
    <property type="entry name" value="Cysteine proteinases"/>
    <property type="match status" value="1"/>
</dbReference>
<dbReference type="InterPro" id="IPR013201">
    <property type="entry name" value="Prot_inhib_I29"/>
</dbReference>
<gene>
    <name evidence="7" type="ORF">V1477_013344</name>
</gene>
<feature type="domain" description="Cathepsin propeptide inhibitor" evidence="6">
    <location>
        <begin position="46"/>
        <end position="101"/>
    </location>
</feature>
<sequence>MFNKNRQLPPKISSKLDDYWRAYKELIKKKKKKKINEASFVPTKQQAQFNKTYSGNLDNTRRIKWEQNLVKIYEHNLMAAAGHHGYTLRDNHIADLSTKQYVRKMIKLMPSRRRRLPDDEMVSLALHDPKLVPSHLDWRELGFVTRPVNQMKCGSCYAYSIAATIEAQLFKQTGKLIPLSEQQLVDCSTITGNIGCNGGSLRNTLRYLEKSKGLMPQNMYPYKGKQGQCNFIKDHSVVNITSWAVLPARDEKALEVAIATIGPVAASINANPKTFQLYHQGVYDDVACTSDIVNHAILIVGYTPNEWILKNWWGEHWGEGGYMRLARHKNRCGIANYAAYAKIE</sequence>
<evidence type="ECO:0000313" key="8">
    <source>
        <dbReference type="Proteomes" id="UP001607303"/>
    </source>
</evidence>
<dbReference type="EMBL" id="JAYRBN010000067">
    <property type="protein sequence ID" value="KAL2735088.1"/>
    <property type="molecule type" value="Genomic_DNA"/>
</dbReference>